<dbReference type="GO" id="GO:0003677">
    <property type="term" value="F:DNA binding"/>
    <property type="evidence" value="ECO:0007669"/>
    <property type="project" value="UniProtKB-KW"/>
</dbReference>
<dbReference type="EMBL" id="MTSM01000022">
    <property type="protein sequence ID" value="OPX54576.1"/>
    <property type="molecule type" value="Genomic_DNA"/>
</dbReference>
<keyword evidence="7" id="KW-1185">Reference proteome</keyword>
<dbReference type="Pfam" id="PF00126">
    <property type="entry name" value="HTH_1"/>
    <property type="match status" value="1"/>
</dbReference>
<dbReference type="Gene3D" id="1.10.10.10">
    <property type="entry name" value="Winged helix-like DNA-binding domain superfamily/Winged helix DNA-binding domain"/>
    <property type="match status" value="1"/>
</dbReference>
<dbReference type="OrthoDB" id="8839911at2"/>
<dbReference type="InterPro" id="IPR050389">
    <property type="entry name" value="LysR-type_TF"/>
</dbReference>
<dbReference type="Gene3D" id="3.40.190.10">
    <property type="entry name" value="Periplasmic binding protein-like II"/>
    <property type="match status" value="2"/>
</dbReference>
<dbReference type="InterPro" id="IPR036388">
    <property type="entry name" value="WH-like_DNA-bd_sf"/>
</dbReference>
<dbReference type="AlphaFoldDB" id="A0A1T4RWY6"/>
<name>A0A1T4RWY6_9GAMM</name>
<protein>
    <recommendedName>
        <fullName evidence="5">HTH lysR-type domain-containing protein</fullName>
    </recommendedName>
</protein>
<dbReference type="PRINTS" id="PR00039">
    <property type="entry name" value="HTHLYSR"/>
</dbReference>
<comment type="caution">
    <text evidence="6">The sequence shown here is derived from an EMBL/GenBank/DDBJ whole genome shotgun (WGS) entry which is preliminary data.</text>
</comment>
<dbReference type="PROSITE" id="PS50931">
    <property type="entry name" value="HTH_LYSR"/>
    <property type="match status" value="1"/>
</dbReference>
<evidence type="ECO:0000313" key="6">
    <source>
        <dbReference type="EMBL" id="OPX54576.1"/>
    </source>
</evidence>
<organism evidence="6 7">
    <name type="scientific">Oceanospirillum multiglobuliferum</name>
    <dbReference type="NCBI Taxonomy" id="64969"/>
    <lineage>
        <taxon>Bacteria</taxon>
        <taxon>Pseudomonadati</taxon>
        <taxon>Pseudomonadota</taxon>
        <taxon>Gammaproteobacteria</taxon>
        <taxon>Oceanospirillales</taxon>
        <taxon>Oceanospirillaceae</taxon>
        <taxon>Oceanospirillum</taxon>
    </lineage>
</organism>
<evidence type="ECO:0000256" key="3">
    <source>
        <dbReference type="ARBA" id="ARBA00023125"/>
    </source>
</evidence>
<dbReference type="PANTHER" id="PTHR30118:SF15">
    <property type="entry name" value="TRANSCRIPTIONAL REGULATORY PROTEIN"/>
    <property type="match status" value="1"/>
</dbReference>
<dbReference type="SUPFAM" id="SSF53850">
    <property type="entry name" value="Periplasmic binding protein-like II"/>
    <property type="match status" value="1"/>
</dbReference>
<evidence type="ECO:0000313" key="7">
    <source>
        <dbReference type="Proteomes" id="UP000191418"/>
    </source>
</evidence>
<dbReference type="Pfam" id="PF03466">
    <property type="entry name" value="LysR_substrate"/>
    <property type="match status" value="1"/>
</dbReference>
<comment type="similarity">
    <text evidence="1">Belongs to the LysR transcriptional regulatory family.</text>
</comment>
<evidence type="ECO:0000256" key="2">
    <source>
        <dbReference type="ARBA" id="ARBA00023015"/>
    </source>
</evidence>
<dbReference type="STRING" id="64969.SAMN02745127_02616"/>
<dbReference type="InterPro" id="IPR037402">
    <property type="entry name" value="YidZ_PBP2"/>
</dbReference>
<dbReference type="InterPro" id="IPR000847">
    <property type="entry name" value="LysR_HTH_N"/>
</dbReference>
<keyword evidence="4" id="KW-0804">Transcription</keyword>
<feature type="domain" description="HTH lysR-type" evidence="5">
    <location>
        <begin position="9"/>
        <end position="66"/>
    </location>
</feature>
<sequence>MDIQTLKKIDLNALVTLKVLLDERHVTQAAEKLNLTQSAVSRTLAKLREMFDDPILVKSGKHLALTTKAERLQPKLNQLLESALILLMPDAFNPLTHQGAIRLATTDYGSHTILPRLVPLLNEAAPYVRLSAVDWRSNLLTELEDNKVDLMIGGASDQPPADIFQRIVAQDHYLGLVRKHHPNANGVSLEQYLALNHVMVSPNGSGLSVVDELLKQQGKTRNIGVRVPHFFAALEIIASTDLMILLPSHFIRRYADSDKFAVIEAPFSIPPIEISMFWHARMHHDHLHKWFRHFVYENIYQRRETLKL</sequence>
<dbReference type="Proteomes" id="UP000191418">
    <property type="component" value="Unassembled WGS sequence"/>
</dbReference>
<evidence type="ECO:0000256" key="4">
    <source>
        <dbReference type="ARBA" id="ARBA00023163"/>
    </source>
</evidence>
<keyword evidence="2" id="KW-0805">Transcription regulation</keyword>
<dbReference type="GO" id="GO:0003700">
    <property type="term" value="F:DNA-binding transcription factor activity"/>
    <property type="evidence" value="ECO:0007669"/>
    <property type="project" value="InterPro"/>
</dbReference>
<proteinExistence type="inferred from homology"/>
<dbReference type="SUPFAM" id="SSF46785">
    <property type="entry name" value="Winged helix' DNA-binding domain"/>
    <property type="match status" value="1"/>
</dbReference>
<reference evidence="6 7" key="1">
    <citation type="submission" date="2017-01" db="EMBL/GenBank/DDBJ databases">
        <title>Genome Sequencing of a Marine Spirillum, Oceanospirillum multiglobuliferum ATCC 33336, from Japan.</title>
        <authorList>
            <person name="Carney J.G."/>
            <person name="Trachtenberg A.M."/>
            <person name="Rheaume B.A."/>
            <person name="Linnane J.D."/>
            <person name="Pitts N.L."/>
            <person name="Mykles D.L."/>
            <person name="Maclea K.S."/>
        </authorList>
    </citation>
    <scope>NUCLEOTIDE SEQUENCE [LARGE SCALE GENOMIC DNA]</scope>
    <source>
        <strain evidence="6 7">ATCC 33336</strain>
    </source>
</reference>
<keyword evidence="3" id="KW-0238">DNA-binding</keyword>
<dbReference type="CDD" id="cd08417">
    <property type="entry name" value="PBP2_Nitroaromatics_like"/>
    <property type="match status" value="1"/>
</dbReference>
<evidence type="ECO:0000256" key="1">
    <source>
        <dbReference type="ARBA" id="ARBA00009437"/>
    </source>
</evidence>
<dbReference type="InterPro" id="IPR036390">
    <property type="entry name" value="WH_DNA-bd_sf"/>
</dbReference>
<evidence type="ECO:0000259" key="5">
    <source>
        <dbReference type="PROSITE" id="PS50931"/>
    </source>
</evidence>
<dbReference type="PANTHER" id="PTHR30118">
    <property type="entry name" value="HTH-TYPE TRANSCRIPTIONAL REGULATOR LEUO-RELATED"/>
    <property type="match status" value="1"/>
</dbReference>
<gene>
    <name evidence="6" type="ORF">BTE48_13415</name>
</gene>
<accession>A0A1T4RWY6</accession>
<dbReference type="RefSeq" id="WP_078746154.1">
    <property type="nucleotide sequence ID" value="NZ_FUXG01000021.1"/>
</dbReference>
<dbReference type="InterPro" id="IPR005119">
    <property type="entry name" value="LysR_subst-bd"/>
</dbReference>